<dbReference type="Gene3D" id="3.30.1330.120">
    <property type="entry name" value="2-methylcitrate dehydratase PrpD"/>
    <property type="match status" value="1"/>
</dbReference>
<dbReference type="InterPro" id="IPR045336">
    <property type="entry name" value="MmgE_PrpD_N"/>
</dbReference>
<protein>
    <submittedName>
        <fullName evidence="4">MmgE/PrpD family protein</fullName>
    </submittedName>
</protein>
<dbReference type="InterPro" id="IPR042183">
    <property type="entry name" value="MmgE/PrpD_sf_1"/>
</dbReference>
<name>A0ABU2YX25_9ACTN</name>
<dbReference type="InterPro" id="IPR045337">
    <property type="entry name" value="MmgE_PrpD_C"/>
</dbReference>
<keyword evidence="5" id="KW-1185">Reference proteome</keyword>
<dbReference type="Pfam" id="PF03972">
    <property type="entry name" value="MmgE_PrpD_N"/>
    <property type="match status" value="1"/>
</dbReference>
<dbReference type="RefSeq" id="WP_033530934.1">
    <property type="nucleotide sequence ID" value="NZ_JAVRFJ010000010.1"/>
</dbReference>
<accession>A0ABU2YX25</accession>
<feature type="domain" description="MmgE/PrpD N-terminal" evidence="2">
    <location>
        <begin position="6"/>
        <end position="240"/>
    </location>
</feature>
<dbReference type="InterPro" id="IPR036148">
    <property type="entry name" value="MmgE/PrpD_sf"/>
</dbReference>
<evidence type="ECO:0000259" key="2">
    <source>
        <dbReference type="Pfam" id="PF03972"/>
    </source>
</evidence>
<dbReference type="Proteomes" id="UP001180737">
    <property type="component" value="Unassembled WGS sequence"/>
</dbReference>
<evidence type="ECO:0000256" key="1">
    <source>
        <dbReference type="ARBA" id="ARBA00006174"/>
    </source>
</evidence>
<feature type="domain" description="MmgE/PrpD C-terminal" evidence="3">
    <location>
        <begin position="267"/>
        <end position="436"/>
    </location>
</feature>
<dbReference type="InterPro" id="IPR042188">
    <property type="entry name" value="MmgE/PrpD_sf_2"/>
</dbReference>
<dbReference type="PANTHER" id="PTHR16943:SF8">
    <property type="entry name" value="2-METHYLCITRATE DEHYDRATASE"/>
    <property type="match status" value="1"/>
</dbReference>
<evidence type="ECO:0000313" key="5">
    <source>
        <dbReference type="Proteomes" id="UP001180737"/>
    </source>
</evidence>
<proteinExistence type="inferred from homology"/>
<dbReference type="EMBL" id="JAVRFJ010000010">
    <property type="protein sequence ID" value="MDT0568635.1"/>
    <property type="molecule type" value="Genomic_DNA"/>
</dbReference>
<evidence type="ECO:0000259" key="3">
    <source>
        <dbReference type="Pfam" id="PF19305"/>
    </source>
</evidence>
<dbReference type="InterPro" id="IPR005656">
    <property type="entry name" value="MmgE_PrpD"/>
</dbReference>
<sequence length="458" mass="49321">MPLADDLSSYAVSLRHSDLSAAAIHTVKQRLVDSIGCGLGAFDALPARNGRAFAAAHPSTAATVLGTTQTTTPDVAAFVNGTMIRYFDFNDGYIGKEVGHPSDNIAACLAVAESQKASGEDLVLAIVLAYEIQCAFQDAAALHTRGWDHVNYVLVSSVVAAGRLMGLSQRQLTEAINIAVNGHIALRQVRAGSLSQWKGCSAPNAARNAVVAAQLARHGFTGPSPIFEGEMGFMNQITGVFSLDVGEFGNRDNQSYAVSRTLTKMLPTNGEMQTAVWAALAVRDRIPDTEEIASVQVDTTRVGYAFLGKDPDKWRPTTRETADHSLPYTVARALLDGEITTASYSDEAIADPVALDLMKRISVREDPALTAIFPEYIPNRVTVTLTSGEVVTEEVRDAPGGARVTMTDQQFEEKFHGLLRPLVSDSRREDILSLIWNVEQLADLSPLLTAMTLDTTKE</sequence>
<comment type="caution">
    <text evidence="4">The sequence shown here is derived from an EMBL/GenBank/DDBJ whole genome shotgun (WGS) entry which is preliminary data.</text>
</comment>
<organism evidence="4 5">
    <name type="scientific">Streptomyces gottesmaniae</name>
    <dbReference type="NCBI Taxonomy" id="3075518"/>
    <lineage>
        <taxon>Bacteria</taxon>
        <taxon>Bacillati</taxon>
        <taxon>Actinomycetota</taxon>
        <taxon>Actinomycetes</taxon>
        <taxon>Kitasatosporales</taxon>
        <taxon>Streptomycetaceae</taxon>
        <taxon>Streptomyces</taxon>
    </lineage>
</organism>
<dbReference type="Pfam" id="PF19305">
    <property type="entry name" value="MmgE_PrpD_C"/>
    <property type="match status" value="1"/>
</dbReference>
<reference evidence="4" key="1">
    <citation type="submission" date="2024-05" db="EMBL/GenBank/DDBJ databases">
        <title>30 novel species of actinomycetes from the DSMZ collection.</title>
        <authorList>
            <person name="Nouioui I."/>
        </authorList>
    </citation>
    <scope>NUCLEOTIDE SEQUENCE</scope>
    <source>
        <strain evidence="4">DSM 3412</strain>
    </source>
</reference>
<dbReference type="SUPFAM" id="SSF103378">
    <property type="entry name" value="2-methylcitrate dehydratase PrpD"/>
    <property type="match status" value="1"/>
</dbReference>
<comment type="similarity">
    <text evidence="1">Belongs to the PrpD family.</text>
</comment>
<dbReference type="Gene3D" id="1.10.4100.10">
    <property type="entry name" value="2-methylcitrate dehydratase PrpD"/>
    <property type="match status" value="1"/>
</dbReference>
<gene>
    <name evidence="4" type="ORF">RM704_14355</name>
</gene>
<evidence type="ECO:0000313" key="4">
    <source>
        <dbReference type="EMBL" id="MDT0568635.1"/>
    </source>
</evidence>
<dbReference type="PANTHER" id="PTHR16943">
    <property type="entry name" value="2-METHYLCITRATE DEHYDRATASE-RELATED"/>
    <property type="match status" value="1"/>
</dbReference>